<accession>A0ABY2UM05</accession>
<keyword evidence="3" id="KW-0813">Transport</keyword>
<dbReference type="InterPro" id="IPR001094">
    <property type="entry name" value="Flavdoxin-like"/>
</dbReference>
<dbReference type="Pfam" id="PF00175">
    <property type="entry name" value="NAD_binding_1"/>
    <property type="match status" value="1"/>
</dbReference>
<evidence type="ECO:0000313" key="7">
    <source>
        <dbReference type="EMBL" id="TLM78337.1"/>
    </source>
</evidence>
<feature type="transmembrane region" description="Helical" evidence="5">
    <location>
        <begin position="6"/>
        <end position="26"/>
    </location>
</feature>
<dbReference type="RefSeq" id="WP_138234835.1">
    <property type="nucleotide sequence ID" value="NZ_CP185860.1"/>
</dbReference>
<dbReference type="PRINTS" id="PR00371">
    <property type="entry name" value="FPNCR"/>
</dbReference>
<keyword evidence="5" id="KW-0812">Transmembrane</keyword>
<dbReference type="SUPFAM" id="SSF63380">
    <property type="entry name" value="Riboflavin synthase domain-like"/>
    <property type="match status" value="1"/>
</dbReference>
<evidence type="ECO:0000313" key="8">
    <source>
        <dbReference type="Proteomes" id="UP000306791"/>
    </source>
</evidence>
<dbReference type="SUPFAM" id="SSF52343">
    <property type="entry name" value="Ferredoxin reductase-like, C-terminal NADP-linked domain"/>
    <property type="match status" value="1"/>
</dbReference>
<evidence type="ECO:0000259" key="6">
    <source>
        <dbReference type="PROSITE" id="PS50902"/>
    </source>
</evidence>
<evidence type="ECO:0000256" key="5">
    <source>
        <dbReference type="SAM" id="Phobius"/>
    </source>
</evidence>
<dbReference type="EMBL" id="VANI01000006">
    <property type="protein sequence ID" value="TLM78337.1"/>
    <property type="molecule type" value="Genomic_DNA"/>
</dbReference>
<dbReference type="EC" id="1.6.2.4" evidence="4"/>
<dbReference type="InterPro" id="IPR039261">
    <property type="entry name" value="FNR_nucleotide-bd"/>
</dbReference>
<dbReference type="Pfam" id="PF00258">
    <property type="entry name" value="Flavodoxin_1"/>
    <property type="match status" value="1"/>
</dbReference>
<dbReference type="Gene3D" id="3.40.50.80">
    <property type="entry name" value="Nucleotide-binding domain of ferredoxin-NADP reductase (FNR) module"/>
    <property type="match status" value="1"/>
</dbReference>
<reference evidence="7 8" key="1">
    <citation type="submission" date="2019-05" db="EMBL/GenBank/DDBJ databases">
        <title>Microbulbifer harenosus sp. nov., an alginate-degrading bacterium isolated from coastal sand.</title>
        <authorList>
            <person name="Huang H."/>
            <person name="Mo K."/>
            <person name="Bao S."/>
        </authorList>
    </citation>
    <scope>NUCLEOTIDE SEQUENCE [LARGE SCALE GENOMIC DNA]</scope>
    <source>
        <strain evidence="7 8">HB161719</strain>
    </source>
</reference>
<dbReference type="InterPro" id="IPR008254">
    <property type="entry name" value="Flavodoxin/NO_synth"/>
</dbReference>
<sequence>MTEYQRLAIALVCTLIWLLWVAVLIARHRREIHSARRQQQSHAAGAVLVAYASQSGTAAALARQSAEYLRQSQAVTVLPLSQVSAQTLQTASRALFVVSTYGEGEAPDNGQRFARTYLNGAGGEVTALDLSHLSYSVVALGDSTYARFCAFGQLLFDGMARLGARALEPLHKIDSASGDASRTASAISAWFGPSPTAKSNRLSKPTIWWRLAERTLLNPGSPGAPLFELTLRAVNDWPKWRAGDVFVLQPRHERNVVANWLAQHRLDASEWIAVDGRGQTLQAWLRDRVLPTAEFDREKLLRGDFSEFPLLPAREYSVASSGEEKALKLIVRQQFNAGGDLGLGSGWLTEYCETGELFAGSLRENSNCHTSDHSRPLLLIGAGSGLAGLRAQLAERAGQSNAGAVWLVFGERCPDTDRPLTRELDTWLRQGSLSRCDRVFSRGDETQHRYVQEFLAAQGEELCLFVSRGADIYVCGNRTGMGEAVHRVLNQLLGEHLVEVLLESGRYRRDLY</sequence>
<keyword evidence="1" id="KW-0285">Flavoprotein</keyword>
<feature type="domain" description="Flavodoxin-like" evidence="6">
    <location>
        <begin position="47"/>
        <end position="195"/>
    </location>
</feature>
<organism evidence="7 8">
    <name type="scientific">Microbulbifer harenosus</name>
    <dbReference type="NCBI Taxonomy" id="2576840"/>
    <lineage>
        <taxon>Bacteria</taxon>
        <taxon>Pseudomonadati</taxon>
        <taxon>Pseudomonadota</taxon>
        <taxon>Gammaproteobacteria</taxon>
        <taxon>Cellvibrionales</taxon>
        <taxon>Microbulbiferaceae</taxon>
        <taxon>Microbulbifer</taxon>
    </lineage>
</organism>
<keyword evidence="3" id="KW-0249">Electron transport</keyword>
<dbReference type="InterPro" id="IPR001709">
    <property type="entry name" value="Flavoprot_Pyr_Nucl_cyt_Rdtase"/>
</dbReference>
<dbReference type="PANTHER" id="PTHR19384:SF17">
    <property type="entry name" value="NADPH--CYTOCHROME P450 REDUCTASE"/>
    <property type="match status" value="1"/>
</dbReference>
<keyword evidence="5" id="KW-1133">Transmembrane helix</keyword>
<keyword evidence="2" id="KW-0288">FMN</keyword>
<gene>
    <name evidence="7" type="ORF">FDY93_05930</name>
</gene>
<proteinExistence type="predicted"/>
<evidence type="ECO:0000256" key="3">
    <source>
        <dbReference type="ARBA" id="ARBA00022982"/>
    </source>
</evidence>
<dbReference type="PRINTS" id="PR00369">
    <property type="entry name" value="FLAVODOXIN"/>
</dbReference>
<dbReference type="PROSITE" id="PS50902">
    <property type="entry name" value="FLAVODOXIN_LIKE"/>
    <property type="match status" value="1"/>
</dbReference>
<dbReference type="Gene3D" id="3.40.50.360">
    <property type="match status" value="1"/>
</dbReference>
<dbReference type="Proteomes" id="UP000306791">
    <property type="component" value="Unassembled WGS sequence"/>
</dbReference>
<name>A0ABY2UM05_9GAMM</name>
<dbReference type="SUPFAM" id="SSF52218">
    <property type="entry name" value="Flavoproteins"/>
    <property type="match status" value="1"/>
</dbReference>
<keyword evidence="5" id="KW-0472">Membrane</keyword>
<evidence type="ECO:0000256" key="1">
    <source>
        <dbReference type="ARBA" id="ARBA00022630"/>
    </source>
</evidence>
<dbReference type="InterPro" id="IPR017938">
    <property type="entry name" value="Riboflavin_synthase-like_b-brl"/>
</dbReference>
<dbReference type="InterPro" id="IPR029039">
    <property type="entry name" value="Flavoprotein-like_sf"/>
</dbReference>
<dbReference type="PANTHER" id="PTHR19384">
    <property type="entry name" value="NITRIC OXIDE SYNTHASE-RELATED"/>
    <property type="match status" value="1"/>
</dbReference>
<dbReference type="InterPro" id="IPR001433">
    <property type="entry name" value="OxRdtase_FAD/NAD-bd"/>
</dbReference>
<evidence type="ECO:0000256" key="2">
    <source>
        <dbReference type="ARBA" id="ARBA00022643"/>
    </source>
</evidence>
<protein>
    <recommendedName>
        <fullName evidence="4">NADPH--hemoprotein reductase</fullName>
        <ecNumber evidence="4">1.6.2.4</ecNumber>
    </recommendedName>
</protein>
<evidence type="ECO:0000256" key="4">
    <source>
        <dbReference type="ARBA" id="ARBA00023797"/>
    </source>
</evidence>
<keyword evidence="8" id="KW-1185">Reference proteome</keyword>
<comment type="caution">
    <text evidence="7">The sequence shown here is derived from an EMBL/GenBank/DDBJ whole genome shotgun (WGS) entry which is preliminary data.</text>
</comment>